<reference evidence="2 3" key="1">
    <citation type="journal article" date="2015" name="Genome Announc.">
        <title>Expanding the biotechnology potential of lactobacilli through comparative genomics of 213 strains and associated genera.</title>
        <authorList>
            <person name="Sun Z."/>
            <person name="Harris H.M."/>
            <person name="McCann A."/>
            <person name="Guo C."/>
            <person name="Argimon S."/>
            <person name="Zhang W."/>
            <person name="Yang X."/>
            <person name="Jeffery I.B."/>
            <person name="Cooney J.C."/>
            <person name="Kagawa T.F."/>
            <person name="Liu W."/>
            <person name="Song Y."/>
            <person name="Salvetti E."/>
            <person name="Wrobel A."/>
            <person name="Rasinkangas P."/>
            <person name="Parkhill J."/>
            <person name="Rea M.C."/>
            <person name="O'Sullivan O."/>
            <person name="Ritari J."/>
            <person name="Douillard F.P."/>
            <person name="Paul Ross R."/>
            <person name="Yang R."/>
            <person name="Briner A.E."/>
            <person name="Felis G.E."/>
            <person name="de Vos W.M."/>
            <person name="Barrangou R."/>
            <person name="Klaenhammer T.R."/>
            <person name="Caufield P.W."/>
            <person name="Cui Y."/>
            <person name="Zhang H."/>
            <person name="O'Toole P.W."/>
        </authorList>
    </citation>
    <scope>NUCLEOTIDE SEQUENCE [LARGE SCALE GENOMIC DNA]</scope>
    <source>
        <strain evidence="2 3">DSM 20623</strain>
    </source>
</reference>
<evidence type="ECO:0000313" key="2">
    <source>
        <dbReference type="EMBL" id="KRN57989.1"/>
    </source>
</evidence>
<dbReference type="Proteomes" id="UP000051658">
    <property type="component" value="Unassembled WGS sequence"/>
</dbReference>
<name>A0A0R2I670_CARDV</name>
<dbReference type="Gene3D" id="2.40.160.200">
    <property type="entry name" value="LURP1-related"/>
    <property type="match status" value="1"/>
</dbReference>
<dbReference type="AlphaFoldDB" id="A0A0R2I670"/>
<dbReference type="PATRIC" id="fig|1449336.4.peg.1273"/>
<comment type="caution">
    <text evidence="2">The sequence shown here is derived from an EMBL/GenBank/DDBJ whole genome shotgun (WGS) entry which is preliminary data.</text>
</comment>
<dbReference type="GeneID" id="89589747"/>
<gene>
    <name evidence="2" type="ORF">IV74_GL001247</name>
</gene>
<dbReference type="InterPro" id="IPR007612">
    <property type="entry name" value="LOR"/>
</dbReference>
<comment type="similarity">
    <text evidence="1">Belongs to the LOR family.</text>
</comment>
<dbReference type="InterPro" id="IPR025659">
    <property type="entry name" value="Tubby-like_C"/>
</dbReference>
<dbReference type="EMBL" id="JQBS01000001">
    <property type="protein sequence ID" value="KRN57989.1"/>
    <property type="molecule type" value="Genomic_DNA"/>
</dbReference>
<dbReference type="InterPro" id="IPR038595">
    <property type="entry name" value="LOR_sf"/>
</dbReference>
<evidence type="ECO:0000256" key="1">
    <source>
        <dbReference type="ARBA" id="ARBA00005437"/>
    </source>
</evidence>
<keyword evidence="3" id="KW-1185">Reference proteome</keyword>
<evidence type="ECO:0000313" key="3">
    <source>
        <dbReference type="Proteomes" id="UP000051658"/>
    </source>
</evidence>
<dbReference type="RefSeq" id="WP_034568216.1">
    <property type="nucleotide sequence ID" value="NZ_JQBS01000001.1"/>
</dbReference>
<accession>A0A0R2I670</accession>
<dbReference type="Pfam" id="PF04525">
    <property type="entry name" value="LOR"/>
    <property type="match status" value="1"/>
</dbReference>
<evidence type="ECO:0008006" key="4">
    <source>
        <dbReference type="Google" id="ProtNLM"/>
    </source>
</evidence>
<protein>
    <recommendedName>
        <fullName evidence="4">YxjI</fullName>
    </recommendedName>
</protein>
<sequence>MIHLYMKQQFVSMQERIIIKDESGKDCYLLIGKWGNVGDGLYLYKIDGTLVAEAKQTLLSILPKFDLYLADQKVGSLSKHYGLKMPFFKVSKLHWLVTGDFYNHHYQIKKGHQLIMTMEKSYLPTGDFYALSIEDPKDAPICLCIAVILDHLLLNRLPQKVRNRRISFQPY</sequence>
<dbReference type="eggNOG" id="COG4894">
    <property type="taxonomic scope" value="Bacteria"/>
</dbReference>
<proteinExistence type="inferred from homology"/>
<dbReference type="SUPFAM" id="SSF54518">
    <property type="entry name" value="Tubby C-terminal domain-like"/>
    <property type="match status" value="1"/>
</dbReference>
<organism evidence="2 3">
    <name type="scientific">Carnobacterium divergens DSM 20623</name>
    <dbReference type="NCBI Taxonomy" id="1449336"/>
    <lineage>
        <taxon>Bacteria</taxon>
        <taxon>Bacillati</taxon>
        <taxon>Bacillota</taxon>
        <taxon>Bacilli</taxon>
        <taxon>Lactobacillales</taxon>
        <taxon>Carnobacteriaceae</taxon>
        <taxon>Carnobacterium</taxon>
    </lineage>
</organism>